<feature type="domain" description="DH" evidence="4">
    <location>
        <begin position="34"/>
        <end position="429"/>
    </location>
</feature>
<evidence type="ECO:0000256" key="2">
    <source>
        <dbReference type="ARBA" id="ARBA00022490"/>
    </source>
</evidence>
<dbReference type="PANTHER" id="PTHR46006">
    <property type="entry name" value="RHO GUANINE NUCLEOTIDE EXCHANGE FACTOR AT 64C, ISOFORM A"/>
    <property type="match status" value="1"/>
</dbReference>
<dbReference type="InterPro" id="IPR051480">
    <property type="entry name" value="Endocytic_GEF_Adapter"/>
</dbReference>
<feature type="compositionally biased region" description="Polar residues" evidence="3">
    <location>
        <begin position="486"/>
        <end position="495"/>
    </location>
</feature>
<protein>
    <recommendedName>
        <fullName evidence="4">DH domain-containing protein</fullName>
    </recommendedName>
</protein>
<feature type="region of interest" description="Disordered" evidence="3">
    <location>
        <begin position="455"/>
        <end position="525"/>
    </location>
</feature>
<dbReference type="AlphaFoldDB" id="A0A9P6E2P1"/>
<gene>
    <name evidence="5" type="ORF">BS47DRAFT_1323657</name>
</gene>
<sequence>MSYLTNRTGIQAAASWSEAAEEDLVTNLGPRERTRQEVLWEIVASEDRYVIELLKLKETFIDPLLHPFSSVPLGAPTLADPADEYYFRSESPPVESLDNLPIASRFLSTNPILRQQAPMNPPSQPPSGSRTPTIPADGESVVSDEEEDQIGRGYAPGKNKLPVRGASSKNSPYGTSVLRSLGKNLPFPSRSHHSLPPPPRPNPQASTTSLGRQSIILGYDGDHQASAFMSAGRSKKALKKGSSSMTLPNDAPLNPNPGSGLTPHLLPEDLRRCLEVLEASILKGHITLSEGLKKRYEEQYPLVRSLADVFVSNSHILRGYATYVLHLERALEQVDNALSSVSLAKKPKKQDVADWMQVSTVLKRLEDTAAGKGETGLAISLSKPFQRLLKYPLLFQNLLFHTDPSTFEYESTLHMVAEVEKIVRSIEDEKIQKEERDKTRDVLARIDGLDKNKALAAPKPSRQLLQERPLVPASASAPATPPNGAKSGQTLSPPSAKTVHQKSSFRRLSDVLQPSGTSNNPTMGGKKDIWLVTFNDVVLRCQRIGTTTLPLASSPASRSHSLPELQGKGKYSTIGRRTLHTKPRNLYKFIKIETWTIGDIAQPREGVVAMEDITRTRSALATPRKDIGQVEEEEAAVESDDSDRKSKMSFSYWGADKITIQTPAAKARGAGAAKSAVQARRGNAVPSSYSTANAKFGTRLRSPEPTDTSSPSPRPGSRRHAATPATVNSPPMRKTSDTTTTKLPAWGSPGAARTNPSPAPGMGNKRTHKLSTPTPPKPASSKLPPLGQPPASPAPSELTQDSGVGFYRDVIAPNPSALNRNSDNS</sequence>
<evidence type="ECO:0000313" key="6">
    <source>
        <dbReference type="Proteomes" id="UP000886523"/>
    </source>
</evidence>
<feature type="compositionally biased region" description="Polar residues" evidence="3">
    <location>
        <begin position="167"/>
        <end position="178"/>
    </location>
</feature>
<feature type="compositionally biased region" description="Polar residues" evidence="3">
    <location>
        <begin position="512"/>
        <end position="522"/>
    </location>
</feature>
<dbReference type="InterPro" id="IPR035899">
    <property type="entry name" value="DBL_dom_sf"/>
</dbReference>
<dbReference type="OrthoDB" id="1716625at2759"/>
<comment type="caution">
    <text evidence="5">The sequence shown here is derived from an EMBL/GenBank/DDBJ whole genome shotgun (WGS) entry which is preliminary data.</text>
</comment>
<dbReference type="Pfam" id="PF00621">
    <property type="entry name" value="RhoGEF"/>
    <property type="match status" value="1"/>
</dbReference>
<dbReference type="EMBL" id="MU128911">
    <property type="protein sequence ID" value="KAF9520585.1"/>
    <property type="molecule type" value="Genomic_DNA"/>
</dbReference>
<dbReference type="GO" id="GO:0005737">
    <property type="term" value="C:cytoplasm"/>
    <property type="evidence" value="ECO:0007669"/>
    <property type="project" value="UniProtKB-SubCell"/>
</dbReference>
<accession>A0A9P6E2P1</accession>
<dbReference type="InterPro" id="IPR000219">
    <property type="entry name" value="DH_dom"/>
</dbReference>
<evidence type="ECO:0000259" key="4">
    <source>
        <dbReference type="PROSITE" id="PS50010"/>
    </source>
</evidence>
<dbReference type="GO" id="GO:0035025">
    <property type="term" value="P:positive regulation of Rho protein signal transduction"/>
    <property type="evidence" value="ECO:0007669"/>
    <property type="project" value="TreeGrafter"/>
</dbReference>
<feature type="region of interest" description="Disordered" evidence="3">
    <location>
        <begin position="678"/>
        <end position="825"/>
    </location>
</feature>
<dbReference type="PANTHER" id="PTHR46006:SF7">
    <property type="entry name" value="DH DOMAIN-CONTAINING PROTEIN"/>
    <property type="match status" value="1"/>
</dbReference>
<evidence type="ECO:0000313" key="5">
    <source>
        <dbReference type="EMBL" id="KAF9520585.1"/>
    </source>
</evidence>
<keyword evidence="2" id="KW-0963">Cytoplasm</keyword>
<dbReference type="Gene3D" id="1.20.900.10">
    <property type="entry name" value="Dbl homology (DH) domain"/>
    <property type="match status" value="2"/>
</dbReference>
<feature type="compositionally biased region" description="Acidic residues" evidence="3">
    <location>
        <begin position="629"/>
        <end position="641"/>
    </location>
</feature>
<feature type="region of interest" description="Disordered" evidence="3">
    <location>
        <begin position="624"/>
        <end position="647"/>
    </location>
</feature>
<reference evidence="5" key="1">
    <citation type="journal article" date="2020" name="Nat. Commun.">
        <title>Large-scale genome sequencing of mycorrhizal fungi provides insights into the early evolution of symbiotic traits.</title>
        <authorList>
            <person name="Miyauchi S."/>
            <person name="Kiss E."/>
            <person name="Kuo A."/>
            <person name="Drula E."/>
            <person name="Kohler A."/>
            <person name="Sanchez-Garcia M."/>
            <person name="Morin E."/>
            <person name="Andreopoulos B."/>
            <person name="Barry K.W."/>
            <person name="Bonito G."/>
            <person name="Buee M."/>
            <person name="Carver A."/>
            <person name="Chen C."/>
            <person name="Cichocki N."/>
            <person name="Clum A."/>
            <person name="Culley D."/>
            <person name="Crous P.W."/>
            <person name="Fauchery L."/>
            <person name="Girlanda M."/>
            <person name="Hayes R.D."/>
            <person name="Keri Z."/>
            <person name="LaButti K."/>
            <person name="Lipzen A."/>
            <person name="Lombard V."/>
            <person name="Magnuson J."/>
            <person name="Maillard F."/>
            <person name="Murat C."/>
            <person name="Nolan M."/>
            <person name="Ohm R.A."/>
            <person name="Pangilinan J."/>
            <person name="Pereira M.F."/>
            <person name="Perotto S."/>
            <person name="Peter M."/>
            <person name="Pfister S."/>
            <person name="Riley R."/>
            <person name="Sitrit Y."/>
            <person name="Stielow J.B."/>
            <person name="Szollosi G."/>
            <person name="Zifcakova L."/>
            <person name="Stursova M."/>
            <person name="Spatafora J.W."/>
            <person name="Tedersoo L."/>
            <person name="Vaario L.M."/>
            <person name="Yamada A."/>
            <person name="Yan M."/>
            <person name="Wang P."/>
            <person name="Xu J."/>
            <person name="Bruns T."/>
            <person name="Baldrian P."/>
            <person name="Vilgalys R."/>
            <person name="Dunand C."/>
            <person name="Henrissat B."/>
            <person name="Grigoriev I.V."/>
            <person name="Hibbett D."/>
            <person name="Nagy L.G."/>
            <person name="Martin F.M."/>
        </authorList>
    </citation>
    <scope>NUCLEOTIDE SEQUENCE</scope>
    <source>
        <strain evidence="5">UP504</strain>
    </source>
</reference>
<dbReference type="PROSITE" id="PS50010">
    <property type="entry name" value="DH_2"/>
    <property type="match status" value="1"/>
</dbReference>
<evidence type="ECO:0000256" key="3">
    <source>
        <dbReference type="SAM" id="MobiDB-lite"/>
    </source>
</evidence>
<dbReference type="SUPFAM" id="SSF48065">
    <property type="entry name" value="DBL homology domain (DH-domain)"/>
    <property type="match status" value="1"/>
</dbReference>
<evidence type="ECO:0000256" key="1">
    <source>
        <dbReference type="ARBA" id="ARBA00004496"/>
    </source>
</evidence>
<comment type="subcellular location">
    <subcellularLocation>
        <location evidence="1">Cytoplasm</location>
    </subcellularLocation>
</comment>
<feature type="region of interest" description="Disordered" evidence="3">
    <location>
        <begin position="114"/>
        <end position="209"/>
    </location>
</feature>
<feature type="compositionally biased region" description="Polar residues" evidence="3">
    <location>
        <begin position="816"/>
        <end position="825"/>
    </location>
</feature>
<proteinExistence type="predicted"/>
<keyword evidence="6" id="KW-1185">Reference proteome</keyword>
<organism evidence="5 6">
    <name type="scientific">Hydnum rufescens UP504</name>
    <dbReference type="NCBI Taxonomy" id="1448309"/>
    <lineage>
        <taxon>Eukaryota</taxon>
        <taxon>Fungi</taxon>
        <taxon>Dikarya</taxon>
        <taxon>Basidiomycota</taxon>
        <taxon>Agaricomycotina</taxon>
        <taxon>Agaricomycetes</taxon>
        <taxon>Cantharellales</taxon>
        <taxon>Hydnaceae</taxon>
        <taxon>Hydnum</taxon>
    </lineage>
</organism>
<dbReference type="GO" id="GO:0005085">
    <property type="term" value="F:guanyl-nucleotide exchange factor activity"/>
    <property type="evidence" value="ECO:0007669"/>
    <property type="project" value="InterPro"/>
</dbReference>
<name>A0A9P6E2P1_9AGAM</name>
<dbReference type="Proteomes" id="UP000886523">
    <property type="component" value="Unassembled WGS sequence"/>
</dbReference>